<evidence type="ECO:0008006" key="4">
    <source>
        <dbReference type="Google" id="ProtNLM"/>
    </source>
</evidence>
<reference evidence="2" key="1">
    <citation type="submission" date="2023-06" db="EMBL/GenBank/DDBJ databases">
        <authorList>
            <person name="Delattre M."/>
        </authorList>
    </citation>
    <scope>NUCLEOTIDE SEQUENCE</scope>
    <source>
        <strain evidence="2">AF72</strain>
    </source>
</reference>
<name>A0AA36FPW9_9BILA</name>
<keyword evidence="1" id="KW-0472">Membrane</keyword>
<dbReference type="AlphaFoldDB" id="A0AA36FPW9"/>
<evidence type="ECO:0000313" key="2">
    <source>
        <dbReference type="EMBL" id="CAJ0561446.1"/>
    </source>
</evidence>
<feature type="non-terminal residue" evidence="2">
    <location>
        <position position="273"/>
    </location>
</feature>
<accession>A0AA36FPW9</accession>
<proteinExistence type="predicted"/>
<keyword evidence="1" id="KW-1133">Transmembrane helix</keyword>
<feature type="transmembrane region" description="Helical" evidence="1">
    <location>
        <begin position="142"/>
        <end position="162"/>
    </location>
</feature>
<sequence length="273" mass="31355">MMRRHAAIHHTVDEAFLPVYGVRSCPLGGQNGDFGWFGLQSLITLLNISAIIANVFFIFVCGKAGVMPRQTRLMLCSISVCFAVNAFAGLLYNAYFFYLGHNQFPMYPEKSRSRADGLGINTAKYSLSKRFQIHETFRTTQMLLPSVVLHAILYLSYLLLLFPVRDWRASANITVASYNYSTIIFAFPSMHALAHPLICIFSHYYLRQRALDIFDRICCFTGMFTYRSNDDCRHLQPTPDPPSIRERETPGRVEFRIAPEKHAEILESFWDRK</sequence>
<dbReference type="EMBL" id="CATQJA010000553">
    <property type="protein sequence ID" value="CAJ0561446.1"/>
    <property type="molecule type" value="Genomic_DNA"/>
</dbReference>
<dbReference type="Proteomes" id="UP001177023">
    <property type="component" value="Unassembled WGS sequence"/>
</dbReference>
<keyword evidence="1" id="KW-0812">Transmembrane</keyword>
<protein>
    <recommendedName>
        <fullName evidence="4">G protein-coupled receptor</fullName>
    </recommendedName>
</protein>
<gene>
    <name evidence="2" type="ORF">MSPICULIGERA_LOCUS1834</name>
</gene>
<evidence type="ECO:0000313" key="3">
    <source>
        <dbReference type="Proteomes" id="UP001177023"/>
    </source>
</evidence>
<keyword evidence="3" id="KW-1185">Reference proteome</keyword>
<evidence type="ECO:0000256" key="1">
    <source>
        <dbReference type="SAM" id="Phobius"/>
    </source>
</evidence>
<comment type="caution">
    <text evidence="2">The sequence shown here is derived from an EMBL/GenBank/DDBJ whole genome shotgun (WGS) entry which is preliminary data.</text>
</comment>
<feature type="transmembrane region" description="Helical" evidence="1">
    <location>
        <begin position="183"/>
        <end position="206"/>
    </location>
</feature>
<feature type="transmembrane region" description="Helical" evidence="1">
    <location>
        <begin position="36"/>
        <end position="61"/>
    </location>
</feature>
<organism evidence="2 3">
    <name type="scientific">Mesorhabditis spiculigera</name>
    <dbReference type="NCBI Taxonomy" id="96644"/>
    <lineage>
        <taxon>Eukaryota</taxon>
        <taxon>Metazoa</taxon>
        <taxon>Ecdysozoa</taxon>
        <taxon>Nematoda</taxon>
        <taxon>Chromadorea</taxon>
        <taxon>Rhabditida</taxon>
        <taxon>Rhabditina</taxon>
        <taxon>Rhabditomorpha</taxon>
        <taxon>Rhabditoidea</taxon>
        <taxon>Rhabditidae</taxon>
        <taxon>Mesorhabditinae</taxon>
        <taxon>Mesorhabditis</taxon>
    </lineage>
</organism>
<feature type="transmembrane region" description="Helical" evidence="1">
    <location>
        <begin position="73"/>
        <end position="98"/>
    </location>
</feature>